<dbReference type="CDD" id="cd07302">
    <property type="entry name" value="CHD"/>
    <property type="match status" value="1"/>
</dbReference>
<evidence type="ECO:0000256" key="2">
    <source>
        <dbReference type="ARBA" id="ARBA00001946"/>
    </source>
</evidence>
<dbReference type="SMART" id="SM01079">
    <property type="entry name" value="CHASE"/>
    <property type="match status" value="1"/>
</dbReference>
<keyword evidence="9" id="KW-0460">Magnesium</keyword>
<dbReference type="PANTHER" id="PTHR45627">
    <property type="entry name" value="ADENYLATE CYCLASE TYPE 1"/>
    <property type="match status" value="1"/>
</dbReference>
<dbReference type="PROSITE" id="PS50839">
    <property type="entry name" value="CHASE"/>
    <property type="match status" value="1"/>
</dbReference>
<dbReference type="InterPro" id="IPR006189">
    <property type="entry name" value="CHASE_dom"/>
</dbReference>
<dbReference type="Proteomes" id="UP001525961">
    <property type="component" value="Unassembled WGS sequence"/>
</dbReference>
<dbReference type="EMBL" id="JAMXFA010000048">
    <property type="protein sequence ID" value="MCT7980953.1"/>
    <property type="molecule type" value="Genomic_DNA"/>
</dbReference>
<evidence type="ECO:0000256" key="11">
    <source>
        <dbReference type="ARBA" id="ARBA00022998"/>
    </source>
</evidence>
<feature type="transmembrane region" description="Helical" evidence="15">
    <location>
        <begin position="366"/>
        <end position="384"/>
    </location>
</feature>
<protein>
    <recommendedName>
        <fullName evidence="4">adenylate cyclase</fullName>
        <ecNumber evidence="4">4.6.1.1</ecNumber>
    </recommendedName>
</protein>
<keyword evidence="19" id="KW-1185">Reference proteome</keyword>
<feature type="domain" description="CHASE" evidence="17">
    <location>
        <begin position="76"/>
        <end position="251"/>
    </location>
</feature>
<gene>
    <name evidence="18" type="ORF">NG792_24815</name>
</gene>
<comment type="similarity">
    <text evidence="14">Belongs to the adenylyl cyclase class-4/guanylyl cyclase family.</text>
</comment>
<evidence type="ECO:0000259" key="16">
    <source>
        <dbReference type="PROSITE" id="PS50125"/>
    </source>
</evidence>
<dbReference type="InterPro" id="IPR018297">
    <property type="entry name" value="A/G_cyclase_CS"/>
</dbReference>
<evidence type="ECO:0000256" key="7">
    <source>
        <dbReference type="ARBA" id="ARBA00022741"/>
    </source>
</evidence>
<reference evidence="18 19" key="1">
    <citation type="journal article" date="2022" name="Front. Microbiol.">
        <title>High genomic differentiation and limited gene flow indicate recent cryptic speciation within the genus Laspinema (cyanobacteria).</title>
        <authorList>
            <person name="Stanojkovic A."/>
            <person name="Skoupy S."/>
            <person name="Skaloud P."/>
            <person name="Dvorak P."/>
        </authorList>
    </citation>
    <scope>NUCLEOTIDE SEQUENCE [LARGE SCALE GENOMIC DNA]</scope>
    <source>
        <strain evidence="18 19">D3b</strain>
    </source>
</reference>
<evidence type="ECO:0000256" key="8">
    <source>
        <dbReference type="ARBA" id="ARBA00022840"/>
    </source>
</evidence>
<dbReference type="RefSeq" id="WP_261237197.1">
    <property type="nucleotide sequence ID" value="NZ_JAMXFA010000048.1"/>
</dbReference>
<comment type="caution">
    <text evidence="18">The sequence shown here is derived from an EMBL/GenBank/DDBJ whole genome shotgun (WGS) entry which is preliminary data.</text>
</comment>
<dbReference type="PROSITE" id="PS00452">
    <property type="entry name" value="GUANYLATE_CYCLASE_1"/>
    <property type="match status" value="1"/>
</dbReference>
<dbReference type="Gene3D" id="3.30.450.350">
    <property type="entry name" value="CHASE domain"/>
    <property type="match status" value="1"/>
</dbReference>
<evidence type="ECO:0000256" key="12">
    <source>
        <dbReference type="ARBA" id="ARBA00023136"/>
    </source>
</evidence>
<keyword evidence="6" id="KW-0479">Metal-binding</keyword>
<comment type="cofactor">
    <cofactor evidence="2">
        <name>Mg(2+)</name>
        <dbReference type="ChEBI" id="CHEBI:18420"/>
    </cofactor>
</comment>
<dbReference type="Pfam" id="PF00211">
    <property type="entry name" value="Guanylate_cyc"/>
    <property type="match status" value="1"/>
</dbReference>
<evidence type="ECO:0000256" key="9">
    <source>
        <dbReference type="ARBA" id="ARBA00022842"/>
    </source>
</evidence>
<dbReference type="SMART" id="SM00044">
    <property type="entry name" value="CYCc"/>
    <property type="match status" value="1"/>
</dbReference>
<dbReference type="EC" id="4.6.1.1" evidence="4"/>
<organism evidence="18 19">
    <name type="scientific">Laspinema olomoucense D3b</name>
    <dbReference type="NCBI Taxonomy" id="2953688"/>
    <lineage>
        <taxon>Bacteria</taxon>
        <taxon>Bacillati</taxon>
        <taxon>Cyanobacteriota</taxon>
        <taxon>Cyanophyceae</taxon>
        <taxon>Oscillatoriophycideae</taxon>
        <taxon>Oscillatoriales</taxon>
        <taxon>Laspinemataceae</taxon>
        <taxon>Laspinema</taxon>
        <taxon>Laspinema olomoucense</taxon>
    </lineage>
</organism>
<comment type="subcellular location">
    <subcellularLocation>
        <location evidence="3">Membrane</location>
        <topology evidence="3">Multi-pass membrane protein</topology>
    </subcellularLocation>
</comment>
<dbReference type="Pfam" id="PF03924">
    <property type="entry name" value="CHASE"/>
    <property type="match status" value="1"/>
</dbReference>
<evidence type="ECO:0000256" key="13">
    <source>
        <dbReference type="ARBA" id="ARBA00023239"/>
    </source>
</evidence>
<evidence type="ECO:0000256" key="14">
    <source>
        <dbReference type="RuleBase" id="RU000405"/>
    </source>
</evidence>
<evidence type="ECO:0000256" key="6">
    <source>
        <dbReference type="ARBA" id="ARBA00022723"/>
    </source>
</evidence>
<proteinExistence type="inferred from homology"/>
<dbReference type="InterPro" id="IPR001054">
    <property type="entry name" value="A/G_cyclase"/>
</dbReference>
<evidence type="ECO:0000256" key="5">
    <source>
        <dbReference type="ARBA" id="ARBA00022692"/>
    </source>
</evidence>
<keyword evidence="12 15" id="KW-0472">Membrane</keyword>
<evidence type="ECO:0000256" key="1">
    <source>
        <dbReference type="ARBA" id="ARBA00001593"/>
    </source>
</evidence>
<keyword evidence="5 15" id="KW-0812">Transmembrane</keyword>
<evidence type="ECO:0000313" key="18">
    <source>
        <dbReference type="EMBL" id="MCT7980953.1"/>
    </source>
</evidence>
<sequence>MPKKPKIPWSRYLPATIIFGMGVGLSVVGFSVVWEWENRRRDYELNRSIDGLTGRLQQQLDADLEVIRTITDFFHASATVDLESFEQFVQRPLSNPSTVSLVAWIERVEDADREDYEERMAIEGDRNFKITQSITPGGFIERDRLAEYFPISYIAPLQENPNASGFDLAVNPAYQAALKRAAQMGKLVVSERLEWQVGSRWRQGFLAVHPVYETAVPTGFSLENDPQPSEEAVKPLLGFVVGWVEVDNLFQLAGARGSQFNLYLCDETPGTGTPPDSRQPYPLLTFIESTELVTSNSATEPFAIDVPSECPLKPQENQRNPVRAVIIANGNEGAIRREIKVNGRIWAFYIWPTDEYRASRRHWRSWAVLIIGFLWTHIPVTYLLTSVSRTAEIEALALARAEQAAQLQQAFKQLEVEQAKSERLLLNVLPKAIAERLKEDTQTIAESFPEVTVLFADIVGFTKLAARISPTELVQLLNEIFTIFDRLAEKHGLEKIKTIGDAYMVVGGLPVQRHNHASAIAEMALDMQTEILNFNRKCHESFAIRIGIHSGPAIAGVIGTHKFIYDLWGDTVNIASRMESHGVPGRIQVSSTTYSLLQSSYCFECRGPIPIKGKGEMLVYLLTGKKQDGICTPLFDLPFKEEV</sequence>
<keyword evidence="11" id="KW-0115">cAMP biosynthesis</keyword>
<evidence type="ECO:0000313" key="19">
    <source>
        <dbReference type="Proteomes" id="UP001525961"/>
    </source>
</evidence>
<keyword evidence="13 14" id="KW-0456">Lyase</keyword>
<keyword evidence="7" id="KW-0547">Nucleotide-binding</keyword>
<evidence type="ECO:0000259" key="17">
    <source>
        <dbReference type="PROSITE" id="PS50839"/>
    </source>
</evidence>
<keyword evidence="10 15" id="KW-1133">Transmembrane helix</keyword>
<evidence type="ECO:0000256" key="15">
    <source>
        <dbReference type="SAM" id="Phobius"/>
    </source>
</evidence>
<accession>A0ABT2NE29</accession>
<evidence type="ECO:0000256" key="10">
    <source>
        <dbReference type="ARBA" id="ARBA00022989"/>
    </source>
</evidence>
<dbReference type="Gene3D" id="3.30.70.1230">
    <property type="entry name" value="Nucleotide cyclase"/>
    <property type="match status" value="1"/>
</dbReference>
<dbReference type="InterPro" id="IPR029787">
    <property type="entry name" value="Nucleotide_cyclase"/>
</dbReference>
<feature type="domain" description="Guanylate cyclase" evidence="16">
    <location>
        <begin position="452"/>
        <end position="579"/>
    </location>
</feature>
<keyword evidence="8" id="KW-0067">ATP-binding</keyword>
<evidence type="ECO:0000256" key="4">
    <source>
        <dbReference type="ARBA" id="ARBA00012201"/>
    </source>
</evidence>
<evidence type="ECO:0000256" key="3">
    <source>
        <dbReference type="ARBA" id="ARBA00004141"/>
    </source>
</evidence>
<dbReference type="InterPro" id="IPR042240">
    <property type="entry name" value="CHASE_sf"/>
</dbReference>
<dbReference type="PANTHER" id="PTHR45627:SF12">
    <property type="entry name" value="ADENYLATE CYCLASE TYPE 2"/>
    <property type="match status" value="1"/>
</dbReference>
<comment type="catalytic activity">
    <reaction evidence="1">
        <text>ATP = 3',5'-cyclic AMP + diphosphate</text>
        <dbReference type="Rhea" id="RHEA:15389"/>
        <dbReference type="ChEBI" id="CHEBI:30616"/>
        <dbReference type="ChEBI" id="CHEBI:33019"/>
        <dbReference type="ChEBI" id="CHEBI:58165"/>
        <dbReference type="EC" id="4.6.1.1"/>
    </reaction>
</comment>
<dbReference type="SUPFAM" id="SSF55073">
    <property type="entry name" value="Nucleotide cyclase"/>
    <property type="match status" value="1"/>
</dbReference>
<dbReference type="PROSITE" id="PS50125">
    <property type="entry name" value="GUANYLATE_CYCLASE_2"/>
    <property type="match status" value="1"/>
</dbReference>
<feature type="transmembrane region" description="Helical" evidence="15">
    <location>
        <begin position="12"/>
        <end position="34"/>
    </location>
</feature>
<name>A0ABT2NE29_9CYAN</name>